<gene>
    <name evidence="2" type="ORF">DWZ29_09420</name>
</gene>
<feature type="transmembrane region" description="Helical" evidence="1">
    <location>
        <begin position="12"/>
        <end position="29"/>
    </location>
</feature>
<feature type="transmembrane region" description="Helical" evidence="1">
    <location>
        <begin position="332"/>
        <end position="356"/>
    </location>
</feature>
<dbReference type="RefSeq" id="WP_118486141.1">
    <property type="nucleotide sequence ID" value="NZ_JBGLEH010000002.1"/>
</dbReference>
<feature type="transmembrane region" description="Helical" evidence="1">
    <location>
        <begin position="75"/>
        <end position="92"/>
    </location>
</feature>
<evidence type="ECO:0000313" key="3">
    <source>
        <dbReference type="Proteomes" id="UP000283700"/>
    </source>
</evidence>
<comment type="caution">
    <text evidence="2">The sequence shown here is derived from an EMBL/GenBank/DDBJ whole genome shotgun (WGS) entry which is preliminary data.</text>
</comment>
<dbReference type="Proteomes" id="UP000283700">
    <property type="component" value="Unassembled WGS sequence"/>
</dbReference>
<keyword evidence="1" id="KW-0812">Transmembrane</keyword>
<feature type="transmembrane region" description="Helical" evidence="1">
    <location>
        <begin position="201"/>
        <end position="232"/>
    </location>
</feature>
<evidence type="ECO:0000256" key="1">
    <source>
        <dbReference type="SAM" id="Phobius"/>
    </source>
</evidence>
<keyword evidence="1" id="KW-0472">Membrane</keyword>
<feature type="transmembrane region" description="Helical" evidence="1">
    <location>
        <begin position="169"/>
        <end position="189"/>
    </location>
</feature>
<evidence type="ECO:0008006" key="4">
    <source>
        <dbReference type="Google" id="ProtNLM"/>
    </source>
</evidence>
<organism evidence="2 3">
    <name type="scientific">Anaerobutyricum hallii</name>
    <dbReference type="NCBI Taxonomy" id="39488"/>
    <lineage>
        <taxon>Bacteria</taxon>
        <taxon>Bacillati</taxon>
        <taxon>Bacillota</taxon>
        <taxon>Clostridia</taxon>
        <taxon>Lachnospirales</taxon>
        <taxon>Lachnospiraceae</taxon>
        <taxon>Anaerobutyricum</taxon>
    </lineage>
</organism>
<feature type="transmembrane region" description="Helical" evidence="1">
    <location>
        <begin position="368"/>
        <end position="384"/>
    </location>
</feature>
<reference evidence="2 3" key="1">
    <citation type="submission" date="2018-08" db="EMBL/GenBank/DDBJ databases">
        <title>A genome reference for cultivated species of the human gut microbiota.</title>
        <authorList>
            <person name="Zou Y."/>
            <person name="Xue W."/>
            <person name="Luo G."/>
        </authorList>
    </citation>
    <scope>NUCLEOTIDE SEQUENCE [LARGE SCALE GENOMIC DNA]</scope>
    <source>
        <strain evidence="2 3">AF31-17AC</strain>
    </source>
</reference>
<sequence length="410" mass="46984">MYSITKSKTTKRYAIFICLVYIFVFKDWMEQYIPVVGYMDELFAVLSIPVFVFELKKNQFKLKIQKCTWGGYARFILVFLCFGFLSSVIYRYQSILKAEVSDAFLCIKFWLALYVGKKIFAKIDMQKYASKIFFHVKCITILYGVLIVIDYSLHIFQATERYGLRSEQLMYTHPTVLVACCVFLIMILLSLKNYVTGSKKYIIILLLIMCSTLRSKAFGAALAIILICYFVFVRKKKITLRTMLLFIPLVVILGWDQIQYYFFSSIIPDSARYQLLTKAFEIARDMFPFGTGFATFGSYYSGVYYSSVYAAYGLSNINGLRIGASQFISDSFWPMILGQSGYFGLLSYIFAVTMLLKAIQRIRKVENSYYAAAMSGICYLIIVSMAESAFVHPIAVPIAMMIGAFLGKCE</sequence>
<protein>
    <recommendedName>
        <fullName evidence="4">O-antigen ligase domain-containing protein</fullName>
    </recommendedName>
</protein>
<dbReference type="AlphaFoldDB" id="A0A415U3E4"/>
<feature type="transmembrane region" description="Helical" evidence="1">
    <location>
        <begin position="128"/>
        <end position="149"/>
    </location>
</feature>
<feature type="transmembrane region" description="Helical" evidence="1">
    <location>
        <begin position="287"/>
        <end position="312"/>
    </location>
</feature>
<feature type="transmembrane region" description="Helical" evidence="1">
    <location>
        <begin position="238"/>
        <end position="255"/>
    </location>
</feature>
<proteinExistence type="predicted"/>
<name>A0A415U3E4_9FIRM</name>
<dbReference type="EMBL" id="QRQO01000024">
    <property type="protein sequence ID" value="RHN12597.1"/>
    <property type="molecule type" value="Genomic_DNA"/>
</dbReference>
<accession>A0A415U3E4</accession>
<evidence type="ECO:0000313" key="2">
    <source>
        <dbReference type="EMBL" id="RHN12597.1"/>
    </source>
</evidence>
<keyword evidence="1" id="KW-1133">Transmembrane helix</keyword>